<evidence type="ECO:0000256" key="10">
    <source>
        <dbReference type="HAMAP-Rule" id="MF_00061"/>
    </source>
</evidence>
<evidence type="ECO:0000256" key="9">
    <source>
        <dbReference type="ARBA" id="ARBA00032554"/>
    </source>
</evidence>
<dbReference type="GO" id="GO:0016114">
    <property type="term" value="P:terpenoid biosynthetic process"/>
    <property type="evidence" value="ECO:0007669"/>
    <property type="project" value="UniProtKB-UniRule"/>
</dbReference>
<feature type="active site" evidence="10">
    <location>
        <position position="146"/>
    </location>
</feature>
<dbReference type="SUPFAM" id="SSF55060">
    <property type="entry name" value="GHMP Kinase, C-terminal domain"/>
    <property type="match status" value="1"/>
</dbReference>
<keyword evidence="14" id="KW-1185">Reference proteome</keyword>
<keyword evidence="7 10" id="KW-0067">ATP-binding</keyword>
<gene>
    <name evidence="10 13" type="primary">ispE</name>
    <name evidence="13" type="ORF">GTU67_13660</name>
</gene>
<feature type="domain" description="GHMP kinase C-terminal" evidence="12">
    <location>
        <begin position="228"/>
        <end position="285"/>
    </location>
</feature>
<comment type="function">
    <text evidence="10">Catalyzes the phosphorylation of the position 2 hydroxy group of 4-diphosphocytidyl-2C-methyl-D-erythritol.</text>
</comment>
<evidence type="ECO:0000256" key="6">
    <source>
        <dbReference type="ARBA" id="ARBA00022777"/>
    </source>
</evidence>
<accession>A0A842HW16</accession>
<reference evidence="13 14" key="1">
    <citation type="submission" date="2020-08" db="EMBL/GenBank/DDBJ databases">
        <title>Paraeoetvoesia sp. YC-7-48 draft genome sequence.</title>
        <authorList>
            <person name="Yao L."/>
        </authorList>
    </citation>
    <scope>NUCLEOTIDE SEQUENCE [LARGE SCALE GENOMIC DNA]</scope>
    <source>
        <strain evidence="14">YC-7-48</strain>
    </source>
</reference>
<dbReference type="Gene3D" id="3.30.230.10">
    <property type="match status" value="1"/>
</dbReference>
<dbReference type="Proteomes" id="UP000545386">
    <property type="component" value="Unassembled WGS sequence"/>
</dbReference>
<comment type="caution">
    <text evidence="13">The sequence shown here is derived from an EMBL/GenBank/DDBJ whole genome shotgun (WGS) entry which is preliminary data.</text>
</comment>
<proteinExistence type="inferred from homology"/>
<keyword evidence="5 10" id="KW-0547">Nucleotide-binding</keyword>
<comment type="catalytic activity">
    <reaction evidence="10">
        <text>4-CDP-2-C-methyl-D-erythritol + ATP = 4-CDP-2-C-methyl-D-erythritol 2-phosphate + ADP + H(+)</text>
        <dbReference type="Rhea" id="RHEA:18437"/>
        <dbReference type="ChEBI" id="CHEBI:15378"/>
        <dbReference type="ChEBI" id="CHEBI:30616"/>
        <dbReference type="ChEBI" id="CHEBI:57823"/>
        <dbReference type="ChEBI" id="CHEBI:57919"/>
        <dbReference type="ChEBI" id="CHEBI:456216"/>
        <dbReference type="EC" id="2.7.1.148"/>
    </reaction>
</comment>
<keyword evidence="8 10" id="KW-0414">Isoprene biosynthesis</keyword>
<sequence>MALQAPAPGVKALYDVPAPAKLNLFLHVVGRRPDGYHLLQTAFRFIGLYDYLNFDRRTDGRIVCETTFPGIAPEDDLVVKAAMALQKATGTSFGAQISYQKNIPSGGGLGGGSSDAASTLIALNRLWGTGLTRQQLMQLALPLGADVPVFVFGQPAFAEGIGEILSPVPMPDRAYVVVQPTQSVPTAGIFSSPDLTRDTGYVKITVFTDWQESVEQKKQVGSNAGCALFGKNDLQPVVFGKYPAVQNASRFMQSLGVTPRMTGSGACLFVEFVTLSQAQAFQEKIVGKIACYENGNTAVVSNAWACPGLVNHPLYNW</sequence>
<feature type="domain" description="GHMP kinase N-terminal" evidence="11">
    <location>
        <begin position="77"/>
        <end position="154"/>
    </location>
</feature>
<dbReference type="Gene3D" id="3.30.70.890">
    <property type="entry name" value="GHMP kinase, C-terminal domain"/>
    <property type="match status" value="1"/>
</dbReference>
<dbReference type="InterPro" id="IPR004424">
    <property type="entry name" value="IspE"/>
</dbReference>
<protein>
    <recommendedName>
        <fullName evidence="3 10">4-diphosphocytidyl-2-C-methyl-D-erythritol kinase</fullName>
        <shortName evidence="10">CMK</shortName>
        <ecNumber evidence="2 10">2.7.1.148</ecNumber>
    </recommendedName>
    <alternativeName>
        <fullName evidence="9 10">4-(cytidine-5'-diphospho)-2-C-methyl-D-erythritol kinase</fullName>
    </alternativeName>
</protein>
<dbReference type="AlphaFoldDB" id="A0A842HW16"/>
<dbReference type="GO" id="GO:0050515">
    <property type="term" value="F:4-(cytidine 5'-diphospho)-2-C-methyl-D-erythritol kinase activity"/>
    <property type="evidence" value="ECO:0007669"/>
    <property type="project" value="UniProtKB-UniRule"/>
</dbReference>
<evidence type="ECO:0000256" key="5">
    <source>
        <dbReference type="ARBA" id="ARBA00022741"/>
    </source>
</evidence>
<dbReference type="UniPathway" id="UPA00056">
    <property type="reaction ID" value="UER00094"/>
</dbReference>
<dbReference type="InterPro" id="IPR020568">
    <property type="entry name" value="Ribosomal_Su5_D2-typ_SF"/>
</dbReference>
<organism evidence="13 14">
    <name type="scientific">Pusillimonas minor</name>
    <dbReference type="NCBI Taxonomy" id="2697024"/>
    <lineage>
        <taxon>Bacteria</taxon>
        <taxon>Pseudomonadati</taxon>
        <taxon>Pseudomonadota</taxon>
        <taxon>Betaproteobacteria</taxon>
        <taxon>Burkholderiales</taxon>
        <taxon>Alcaligenaceae</taxon>
        <taxon>Pusillimonas</taxon>
    </lineage>
</organism>
<dbReference type="EMBL" id="JACJUU010000015">
    <property type="protein sequence ID" value="MBC2770955.1"/>
    <property type="molecule type" value="Genomic_DNA"/>
</dbReference>
<dbReference type="PANTHER" id="PTHR43527">
    <property type="entry name" value="4-DIPHOSPHOCYTIDYL-2-C-METHYL-D-ERYTHRITOL KINASE, CHLOROPLASTIC"/>
    <property type="match status" value="1"/>
</dbReference>
<keyword evidence="4 10" id="KW-0808">Transferase</keyword>
<dbReference type="InterPro" id="IPR036554">
    <property type="entry name" value="GHMP_kinase_C_sf"/>
</dbReference>
<evidence type="ECO:0000259" key="11">
    <source>
        <dbReference type="Pfam" id="PF00288"/>
    </source>
</evidence>
<evidence type="ECO:0000256" key="7">
    <source>
        <dbReference type="ARBA" id="ARBA00022840"/>
    </source>
</evidence>
<feature type="active site" evidence="10">
    <location>
        <position position="21"/>
    </location>
</feature>
<name>A0A842HW16_9BURK</name>
<evidence type="ECO:0000259" key="12">
    <source>
        <dbReference type="Pfam" id="PF08544"/>
    </source>
</evidence>
<dbReference type="GO" id="GO:0019288">
    <property type="term" value="P:isopentenyl diphosphate biosynthetic process, methylerythritol 4-phosphate pathway"/>
    <property type="evidence" value="ECO:0007669"/>
    <property type="project" value="UniProtKB-UniRule"/>
</dbReference>
<dbReference type="InterPro" id="IPR014721">
    <property type="entry name" value="Ribsml_uS5_D2-typ_fold_subgr"/>
</dbReference>
<feature type="binding site" evidence="10">
    <location>
        <begin position="104"/>
        <end position="114"/>
    </location>
    <ligand>
        <name>ATP</name>
        <dbReference type="ChEBI" id="CHEBI:30616"/>
    </ligand>
</feature>
<dbReference type="PANTHER" id="PTHR43527:SF2">
    <property type="entry name" value="4-DIPHOSPHOCYTIDYL-2-C-METHYL-D-ERYTHRITOL KINASE, CHLOROPLASTIC"/>
    <property type="match status" value="1"/>
</dbReference>
<evidence type="ECO:0000256" key="3">
    <source>
        <dbReference type="ARBA" id="ARBA00017473"/>
    </source>
</evidence>
<dbReference type="Pfam" id="PF00288">
    <property type="entry name" value="GHMP_kinases_N"/>
    <property type="match status" value="1"/>
</dbReference>
<keyword evidence="6 10" id="KW-0418">Kinase</keyword>
<evidence type="ECO:0000313" key="14">
    <source>
        <dbReference type="Proteomes" id="UP000545386"/>
    </source>
</evidence>
<evidence type="ECO:0000256" key="8">
    <source>
        <dbReference type="ARBA" id="ARBA00023229"/>
    </source>
</evidence>
<dbReference type="RefSeq" id="WP_185780611.1">
    <property type="nucleotide sequence ID" value="NZ_JACJUU010000015.1"/>
</dbReference>
<evidence type="ECO:0000256" key="2">
    <source>
        <dbReference type="ARBA" id="ARBA00012052"/>
    </source>
</evidence>
<dbReference type="EC" id="2.7.1.148" evidence="2 10"/>
<dbReference type="GO" id="GO:0005524">
    <property type="term" value="F:ATP binding"/>
    <property type="evidence" value="ECO:0007669"/>
    <property type="project" value="UniProtKB-UniRule"/>
</dbReference>
<evidence type="ECO:0000256" key="1">
    <source>
        <dbReference type="ARBA" id="ARBA00009684"/>
    </source>
</evidence>
<evidence type="ECO:0000313" key="13">
    <source>
        <dbReference type="EMBL" id="MBC2770955.1"/>
    </source>
</evidence>
<dbReference type="InterPro" id="IPR006204">
    <property type="entry name" value="GHMP_kinase_N_dom"/>
</dbReference>
<dbReference type="HAMAP" id="MF_00061">
    <property type="entry name" value="IspE"/>
    <property type="match status" value="1"/>
</dbReference>
<comment type="similarity">
    <text evidence="1 10">Belongs to the GHMP kinase family. IspE subfamily.</text>
</comment>
<comment type="pathway">
    <text evidence="10">Isoprenoid biosynthesis; isopentenyl diphosphate biosynthesis via DXP pathway; isopentenyl diphosphate from 1-deoxy-D-xylulose 5-phosphate: step 3/6.</text>
</comment>
<evidence type="ECO:0000256" key="4">
    <source>
        <dbReference type="ARBA" id="ARBA00022679"/>
    </source>
</evidence>
<dbReference type="InterPro" id="IPR013750">
    <property type="entry name" value="GHMP_kinase_C_dom"/>
</dbReference>
<dbReference type="PIRSF" id="PIRSF010376">
    <property type="entry name" value="IspE"/>
    <property type="match status" value="1"/>
</dbReference>
<dbReference type="Pfam" id="PF08544">
    <property type="entry name" value="GHMP_kinases_C"/>
    <property type="match status" value="1"/>
</dbReference>
<dbReference type="NCBIfam" id="TIGR00154">
    <property type="entry name" value="ispE"/>
    <property type="match status" value="1"/>
</dbReference>
<dbReference type="SUPFAM" id="SSF54211">
    <property type="entry name" value="Ribosomal protein S5 domain 2-like"/>
    <property type="match status" value="1"/>
</dbReference>